<keyword evidence="3 5" id="KW-1133">Transmembrane helix</keyword>
<name>A0A484HN44_9BACT</name>
<keyword evidence="4 5" id="KW-0472">Membrane</keyword>
<feature type="transmembrane region" description="Helical" evidence="5">
    <location>
        <begin position="46"/>
        <end position="63"/>
    </location>
</feature>
<dbReference type="InterPro" id="IPR000849">
    <property type="entry name" value="Sugar_P_transporter"/>
</dbReference>
<dbReference type="Pfam" id="PF07690">
    <property type="entry name" value="MFS_1"/>
    <property type="match status" value="1"/>
</dbReference>
<dbReference type="InterPro" id="IPR051337">
    <property type="entry name" value="OPA_Antiporter"/>
</dbReference>
<dbReference type="GO" id="GO:0016020">
    <property type="term" value="C:membrane"/>
    <property type="evidence" value="ECO:0007669"/>
    <property type="project" value="InterPro"/>
</dbReference>
<sequence length="439" mass="47126">MMNSPPGNPAFRARRLILWVLALAYFFVYFHRLSLSVVADELAREFSASAGAIGLLGSLYFYCYALMQFPSGLLSDSLGPRKTVAFFLIIASLGSVVFAFSPNMETAFAGRVLVGLGVAMVFVPAMKIFSQWFKADEFATMAGVLNAVGGAGVLAATWALALMAESLGWRLSFALIGACTIVISLLAWMIVRDRPGKAERAALFGGDETVQNNRSGKDPGKDEAKIGLLEGARRVVSEKYFWPLAVWFFFDCGVFFGFGALWAGPYLMDVYGMARSQAGSVLSMIAWGMILGSPFLGFLSDRVLKSRKKVFLLCSVLLFVQLLFLKLFPAGLPPAALYAFFFLFSICSSSIVVIGFTMAKEMFPVSIAGASIGAVNLFPFLGGAVFMPLLGGVLDFYPRSGGALPEEAYGAVIAVLLAASGAAVGCVFFMKETFSQKGS</sequence>
<dbReference type="GO" id="GO:0035435">
    <property type="term" value="P:phosphate ion transmembrane transport"/>
    <property type="evidence" value="ECO:0007669"/>
    <property type="project" value="TreeGrafter"/>
</dbReference>
<organism evidence="7">
    <name type="scientific">uncultured Desulfobacteraceae bacterium</name>
    <dbReference type="NCBI Taxonomy" id="218296"/>
    <lineage>
        <taxon>Bacteria</taxon>
        <taxon>Pseudomonadati</taxon>
        <taxon>Thermodesulfobacteriota</taxon>
        <taxon>Desulfobacteria</taxon>
        <taxon>Desulfobacterales</taxon>
        <taxon>Desulfobacteraceae</taxon>
        <taxon>environmental samples</taxon>
    </lineage>
</organism>
<proteinExistence type="predicted"/>
<feature type="transmembrane region" description="Helical" evidence="5">
    <location>
        <begin position="108"/>
        <end position="126"/>
    </location>
</feature>
<feature type="domain" description="Major facilitator superfamily (MFS) profile" evidence="6">
    <location>
        <begin position="17"/>
        <end position="437"/>
    </location>
</feature>
<dbReference type="EMBL" id="CAACVI010000045">
    <property type="protein sequence ID" value="VEN74978.1"/>
    <property type="molecule type" value="Genomic_DNA"/>
</dbReference>
<dbReference type="InterPro" id="IPR011701">
    <property type="entry name" value="MFS"/>
</dbReference>
<comment type="subcellular location">
    <subcellularLocation>
        <location evidence="1">Endomembrane system</location>
        <topology evidence="1">Multi-pass membrane protein</topology>
    </subcellularLocation>
</comment>
<evidence type="ECO:0000313" key="7">
    <source>
        <dbReference type="EMBL" id="VEN74978.1"/>
    </source>
</evidence>
<feature type="transmembrane region" description="Helical" evidence="5">
    <location>
        <begin position="167"/>
        <end position="191"/>
    </location>
</feature>
<dbReference type="PIRSF" id="PIRSF002808">
    <property type="entry name" value="Hexose_phosphate_transp"/>
    <property type="match status" value="1"/>
</dbReference>
<evidence type="ECO:0000256" key="1">
    <source>
        <dbReference type="ARBA" id="ARBA00004127"/>
    </source>
</evidence>
<dbReference type="InterPro" id="IPR020846">
    <property type="entry name" value="MFS_dom"/>
</dbReference>
<reference evidence="7" key="1">
    <citation type="submission" date="2019-01" db="EMBL/GenBank/DDBJ databases">
        <authorList>
            <consortium name="Genoscope - CEA"/>
            <person name="William W."/>
        </authorList>
    </citation>
    <scope>NUCLEOTIDE SEQUENCE</scope>
    <source>
        <strain evidence="7">CR-1</strain>
    </source>
</reference>
<dbReference type="Gene3D" id="1.20.1250.20">
    <property type="entry name" value="MFS general substrate transporter like domains"/>
    <property type="match status" value="2"/>
</dbReference>
<evidence type="ECO:0000256" key="3">
    <source>
        <dbReference type="ARBA" id="ARBA00022989"/>
    </source>
</evidence>
<evidence type="ECO:0000256" key="5">
    <source>
        <dbReference type="SAM" id="Phobius"/>
    </source>
</evidence>
<dbReference type="InterPro" id="IPR036259">
    <property type="entry name" value="MFS_trans_sf"/>
</dbReference>
<keyword evidence="2 5" id="KW-0812">Transmembrane</keyword>
<feature type="transmembrane region" description="Helical" evidence="5">
    <location>
        <begin position="409"/>
        <end position="430"/>
    </location>
</feature>
<dbReference type="PROSITE" id="PS50850">
    <property type="entry name" value="MFS"/>
    <property type="match status" value="1"/>
</dbReference>
<protein>
    <submittedName>
        <fullName evidence="7">MFS transporter</fullName>
    </submittedName>
</protein>
<evidence type="ECO:0000259" key="6">
    <source>
        <dbReference type="PROSITE" id="PS50850"/>
    </source>
</evidence>
<dbReference type="GO" id="GO:0012505">
    <property type="term" value="C:endomembrane system"/>
    <property type="evidence" value="ECO:0007669"/>
    <property type="project" value="UniProtKB-SubCell"/>
</dbReference>
<feature type="transmembrane region" description="Helical" evidence="5">
    <location>
        <begin position="240"/>
        <end position="263"/>
    </location>
</feature>
<dbReference type="AlphaFoldDB" id="A0A484HN44"/>
<feature type="transmembrane region" description="Helical" evidence="5">
    <location>
        <begin position="335"/>
        <end position="356"/>
    </location>
</feature>
<feature type="transmembrane region" description="Helical" evidence="5">
    <location>
        <begin position="368"/>
        <end position="389"/>
    </location>
</feature>
<dbReference type="PANTHER" id="PTHR43826:SF3">
    <property type="entry name" value="GLUCOSE-6-PHOSPHATE EXCHANGER SLC37A4"/>
    <property type="match status" value="1"/>
</dbReference>
<dbReference type="GO" id="GO:0061513">
    <property type="term" value="F:glucose 6-phosphate:phosphate antiporter activity"/>
    <property type="evidence" value="ECO:0007669"/>
    <property type="project" value="TreeGrafter"/>
</dbReference>
<feature type="transmembrane region" description="Helical" evidence="5">
    <location>
        <begin position="278"/>
        <end position="298"/>
    </location>
</feature>
<evidence type="ECO:0000256" key="2">
    <source>
        <dbReference type="ARBA" id="ARBA00022692"/>
    </source>
</evidence>
<feature type="transmembrane region" description="Helical" evidence="5">
    <location>
        <begin position="310"/>
        <end position="329"/>
    </location>
</feature>
<accession>A0A484HN44</accession>
<gene>
    <name evidence="7" type="ORF">EPICR_50259</name>
</gene>
<evidence type="ECO:0000256" key="4">
    <source>
        <dbReference type="ARBA" id="ARBA00023136"/>
    </source>
</evidence>
<feature type="transmembrane region" description="Helical" evidence="5">
    <location>
        <begin position="84"/>
        <end position="102"/>
    </location>
</feature>
<dbReference type="PANTHER" id="PTHR43826">
    <property type="entry name" value="GLUCOSE-6-PHOSPHATE EXCHANGER SLC37A4"/>
    <property type="match status" value="1"/>
</dbReference>
<dbReference type="SUPFAM" id="SSF103473">
    <property type="entry name" value="MFS general substrate transporter"/>
    <property type="match status" value="1"/>
</dbReference>
<feature type="transmembrane region" description="Helical" evidence="5">
    <location>
        <begin position="138"/>
        <end position="161"/>
    </location>
</feature>